<dbReference type="RefSeq" id="WP_230779972.1">
    <property type="nucleotide sequence ID" value="NZ_JAJNCT010000030.1"/>
</dbReference>
<dbReference type="EMBL" id="JAJNCT010000030">
    <property type="protein sequence ID" value="MCD2167656.1"/>
    <property type="molecule type" value="Genomic_DNA"/>
</dbReference>
<proteinExistence type="predicted"/>
<evidence type="ECO:0000313" key="2">
    <source>
        <dbReference type="EMBL" id="MCD2167656.1"/>
    </source>
</evidence>
<accession>A0AAW4Y2K6</accession>
<keyword evidence="3" id="KW-1185">Reference proteome</keyword>
<dbReference type="InterPro" id="IPR025421">
    <property type="entry name" value="DUF4148"/>
</dbReference>
<dbReference type="Pfam" id="PF13663">
    <property type="entry name" value="DUF4148"/>
    <property type="match status" value="1"/>
</dbReference>
<feature type="signal peptide" evidence="1">
    <location>
        <begin position="1"/>
        <end position="23"/>
    </location>
</feature>
<name>A0AAW4Y2K6_9BURK</name>
<evidence type="ECO:0000256" key="1">
    <source>
        <dbReference type="SAM" id="SignalP"/>
    </source>
</evidence>
<gene>
    <name evidence="2" type="ORF">LPW39_21280</name>
</gene>
<keyword evidence="1" id="KW-0732">Signal</keyword>
<dbReference type="AlphaFoldDB" id="A0AAW4Y2K6"/>
<dbReference type="Proteomes" id="UP001199260">
    <property type="component" value="Unassembled WGS sequence"/>
</dbReference>
<protein>
    <submittedName>
        <fullName evidence="2">DUF4148 domain-containing protein</fullName>
    </submittedName>
</protein>
<organism evidence="2 3">
    <name type="scientific">Comamonas koreensis</name>
    <dbReference type="NCBI Taxonomy" id="160825"/>
    <lineage>
        <taxon>Bacteria</taxon>
        <taxon>Pseudomonadati</taxon>
        <taxon>Pseudomonadota</taxon>
        <taxon>Betaproteobacteria</taxon>
        <taxon>Burkholderiales</taxon>
        <taxon>Comamonadaceae</taxon>
        <taxon>Comamonas</taxon>
    </lineage>
</organism>
<reference evidence="2 3" key="1">
    <citation type="submission" date="2021-11" db="EMBL/GenBank/DDBJ databases">
        <title>Genome sequence.</title>
        <authorList>
            <person name="Sun Q."/>
        </authorList>
    </citation>
    <scope>NUCLEOTIDE SEQUENCE [LARGE SCALE GENOMIC DNA]</scope>
    <source>
        <strain evidence="2 3">KCTC 12005</strain>
    </source>
</reference>
<comment type="caution">
    <text evidence="2">The sequence shown here is derived from an EMBL/GenBank/DDBJ whole genome shotgun (WGS) entry which is preliminary data.</text>
</comment>
<evidence type="ECO:0000313" key="3">
    <source>
        <dbReference type="Proteomes" id="UP001199260"/>
    </source>
</evidence>
<sequence>MFARNMSALMMSAGLVFAGAASAATTAPVGNGSDYPAYPAAHSTLTRAEVQAKVTEAQRNGSMAVIGDRMNTFRAESAPSTLSRAQVQQQAHDALVAGTLPEGESFGE</sequence>
<feature type="chain" id="PRO_5043733640" evidence="1">
    <location>
        <begin position="24"/>
        <end position="108"/>
    </location>
</feature>